<accession>C5AWT7</accession>
<dbReference type="HOGENOM" id="CLU_137365_1_1_5"/>
<dbReference type="InterPro" id="IPR010982">
    <property type="entry name" value="Lambda_DNA-bd_dom_sf"/>
</dbReference>
<dbReference type="InterPro" id="IPR014057">
    <property type="entry name" value="HI1420"/>
</dbReference>
<dbReference type="NCBIfam" id="TIGR02684">
    <property type="entry name" value="dnstrm_HI1420"/>
    <property type="match status" value="1"/>
</dbReference>
<dbReference type="PANTHER" id="PTHR40275:SF1">
    <property type="entry name" value="SSL7038 PROTEIN"/>
    <property type="match status" value="1"/>
</dbReference>
<dbReference type="InterPro" id="IPR001387">
    <property type="entry name" value="Cro/C1-type_HTH"/>
</dbReference>
<dbReference type="GO" id="GO:0003677">
    <property type="term" value="F:DNA binding"/>
    <property type="evidence" value="ECO:0007669"/>
    <property type="project" value="InterPro"/>
</dbReference>
<dbReference type="EMBL" id="CP001510">
    <property type="protein sequence ID" value="ACS40942.1"/>
    <property type="molecule type" value="Genomic_DNA"/>
</dbReference>
<keyword evidence="4" id="KW-1185">Reference proteome</keyword>
<evidence type="ECO:0000259" key="2">
    <source>
        <dbReference type="PROSITE" id="PS50943"/>
    </source>
</evidence>
<dbReference type="Proteomes" id="UP000009081">
    <property type="component" value="Chromosome"/>
</dbReference>
<name>C5AWT7_METEA</name>
<dbReference type="KEGG" id="mea:Mex_1p3195"/>
<dbReference type="AlphaFoldDB" id="C5AWT7"/>
<organism evidence="3 4">
    <name type="scientific">Methylorubrum extorquens (strain ATCC 14718 / DSM 1338 / JCM 2805 / NCIMB 9133 / AM1)</name>
    <name type="common">Methylobacterium extorquens</name>
    <dbReference type="NCBI Taxonomy" id="272630"/>
    <lineage>
        <taxon>Bacteria</taxon>
        <taxon>Pseudomonadati</taxon>
        <taxon>Pseudomonadota</taxon>
        <taxon>Alphaproteobacteria</taxon>
        <taxon>Hyphomicrobiales</taxon>
        <taxon>Methylobacteriaceae</taxon>
        <taxon>Methylorubrum</taxon>
    </lineage>
</organism>
<reference evidence="3 4" key="1">
    <citation type="journal article" date="2009" name="PLoS ONE">
        <title>Methylobacterium genome sequences: a reference blueprint to investigate microbial metabolism of C1 compounds from natural and industrial sources.</title>
        <authorList>
            <person name="Vuilleumier S."/>
            <person name="Chistoserdova L."/>
            <person name="Lee M.-C."/>
            <person name="Bringel F."/>
            <person name="Lajus A."/>
            <person name="Zhou Y."/>
            <person name="Gourion B."/>
            <person name="Barbe V."/>
            <person name="Chang J."/>
            <person name="Cruveiller S."/>
            <person name="Dossat C."/>
            <person name="Gillett W."/>
            <person name="Gruffaz C."/>
            <person name="Haugen E."/>
            <person name="Hourcade E."/>
            <person name="Levy R."/>
            <person name="Mangenot S."/>
            <person name="Muller E."/>
            <person name="Nadalig T."/>
            <person name="Pagni M."/>
            <person name="Penny C."/>
            <person name="Peyraud R."/>
            <person name="Robinson D.G."/>
            <person name="Roche D."/>
            <person name="Rouy Z."/>
            <person name="Saenampechek C."/>
            <person name="Salvignol G."/>
            <person name="Vallenet D."/>
            <person name="Wu Z."/>
            <person name="Marx C.J."/>
            <person name="Vorholt J.A."/>
            <person name="Olson M.V."/>
            <person name="Kaul R."/>
            <person name="Weissenbach J."/>
            <person name="Medigue C."/>
            <person name="Lidstrom M.E."/>
        </authorList>
    </citation>
    <scope>NUCLEOTIDE SEQUENCE [LARGE SCALE GENOMIC DNA]</scope>
    <source>
        <strain evidence="4">ATCC 14718 / DSM 1338 / JCM 2805 / NCIMB 9133 / AM1</strain>
    </source>
</reference>
<dbReference type="Pfam" id="PF21716">
    <property type="entry name" value="dnstrm_HI1420"/>
    <property type="match status" value="1"/>
</dbReference>
<dbReference type="STRING" id="272630.MexAM1_META1p3195"/>
<dbReference type="PANTHER" id="PTHR40275">
    <property type="entry name" value="SSL7038 PROTEIN"/>
    <property type="match status" value="1"/>
</dbReference>
<gene>
    <name evidence="3" type="ordered locus">MexAM1_META1p3195</name>
</gene>
<evidence type="ECO:0000313" key="3">
    <source>
        <dbReference type="EMBL" id="ACS40942.1"/>
    </source>
</evidence>
<dbReference type="SUPFAM" id="SSF47413">
    <property type="entry name" value="lambda repressor-like DNA-binding domains"/>
    <property type="match status" value="1"/>
</dbReference>
<dbReference type="CDD" id="cd00093">
    <property type="entry name" value="HTH_XRE"/>
    <property type="match status" value="1"/>
</dbReference>
<dbReference type="PROSITE" id="PS50943">
    <property type="entry name" value="HTH_CROC1"/>
    <property type="match status" value="1"/>
</dbReference>
<evidence type="ECO:0000313" key="4">
    <source>
        <dbReference type="Proteomes" id="UP000009081"/>
    </source>
</evidence>
<dbReference type="SMART" id="SM00530">
    <property type="entry name" value="HTH_XRE"/>
    <property type="match status" value="1"/>
</dbReference>
<sequence length="123" mass="13225">MRRGQGEPEARHFPSEDLGDDAGRNGMMTETSPYDSAEFLESDEAVAEYLAAAIEEGDAALFRRALGVAARARGMTQIARETGLSRESLYRALSDDGNPSLDTALRVLNALNVRLTASVASPH</sequence>
<evidence type="ECO:0000256" key="1">
    <source>
        <dbReference type="SAM" id="MobiDB-lite"/>
    </source>
</evidence>
<proteinExistence type="predicted"/>
<protein>
    <recommendedName>
        <fullName evidence="2">HTH cro/C1-type domain-containing protein</fullName>
    </recommendedName>
</protein>
<dbReference type="eggNOG" id="COG3636">
    <property type="taxonomic scope" value="Bacteria"/>
</dbReference>
<dbReference type="Gene3D" id="1.10.260.40">
    <property type="entry name" value="lambda repressor-like DNA-binding domains"/>
    <property type="match status" value="1"/>
</dbReference>
<feature type="region of interest" description="Disordered" evidence="1">
    <location>
        <begin position="1"/>
        <end position="35"/>
    </location>
</feature>
<feature type="domain" description="HTH cro/C1-type" evidence="2">
    <location>
        <begin position="75"/>
        <end position="118"/>
    </location>
</feature>
<feature type="compositionally biased region" description="Basic and acidic residues" evidence="1">
    <location>
        <begin position="1"/>
        <end position="15"/>
    </location>
</feature>